<sequence length="190" mass="21984">MKLKNIILTIITLIITKILFSCTAPSASMKSEMSVFSREGMIAGSFSLENRKTITPVYKINYMQIESETPTKMFSNTLDEKKTNFLYNPGQINFGSTNGDFKEDDKNVYLFNIVQKPGKYKIYEIETFLNTGYMQSTRKRPVDIKFEIVAGKIAYLGEINFNVQENIIKIINNIERDRIKFQEINPKIKF</sequence>
<dbReference type="Proteomes" id="UP000316371">
    <property type="component" value="Unassembled WGS sequence"/>
</dbReference>
<organism evidence="1 2">
    <name type="scientific">Flavobacterium restrictum</name>
    <dbReference type="NCBI Taxonomy" id="2594428"/>
    <lineage>
        <taxon>Bacteria</taxon>
        <taxon>Pseudomonadati</taxon>
        <taxon>Bacteroidota</taxon>
        <taxon>Flavobacteriia</taxon>
        <taxon>Flavobacteriales</taxon>
        <taxon>Flavobacteriaceae</taxon>
        <taxon>Flavobacterium</taxon>
    </lineage>
</organism>
<dbReference type="OrthoDB" id="1425333at2"/>
<gene>
    <name evidence="1" type="ORF">FNW21_15075</name>
</gene>
<evidence type="ECO:0000313" key="1">
    <source>
        <dbReference type="EMBL" id="TRX35434.1"/>
    </source>
</evidence>
<dbReference type="RefSeq" id="WP_144257582.1">
    <property type="nucleotide sequence ID" value="NZ_VJZT01000023.1"/>
</dbReference>
<name>A0A553DRM4_9FLAO</name>
<dbReference type="AlphaFoldDB" id="A0A553DRM4"/>
<accession>A0A553DRM4</accession>
<reference evidence="1 2" key="1">
    <citation type="submission" date="2019-07" db="EMBL/GenBank/DDBJ databases">
        <title>Novel species of Flavobacterium.</title>
        <authorList>
            <person name="Liu Q."/>
            <person name="Xin Y.-H."/>
        </authorList>
    </citation>
    <scope>NUCLEOTIDE SEQUENCE [LARGE SCALE GENOMIC DNA]</scope>
    <source>
        <strain evidence="1 2">LB1R34</strain>
    </source>
</reference>
<comment type="caution">
    <text evidence="1">The sequence shown here is derived from an EMBL/GenBank/DDBJ whole genome shotgun (WGS) entry which is preliminary data.</text>
</comment>
<keyword evidence="2" id="KW-1185">Reference proteome</keyword>
<dbReference type="EMBL" id="VJZT01000023">
    <property type="protein sequence ID" value="TRX35434.1"/>
    <property type="molecule type" value="Genomic_DNA"/>
</dbReference>
<evidence type="ECO:0000313" key="2">
    <source>
        <dbReference type="Proteomes" id="UP000316371"/>
    </source>
</evidence>
<proteinExistence type="predicted"/>
<protein>
    <submittedName>
        <fullName evidence="1">Uncharacterized protein</fullName>
    </submittedName>
</protein>